<comment type="pathway">
    <text evidence="2 16">Glycerolipid metabolism; triacylglycerol biosynthesis.</text>
</comment>
<evidence type="ECO:0000256" key="17">
    <source>
        <dbReference type="SAM" id="MobiDB-lite"/>
    </source>
</evidence>
<comment type="function">
    <text evidence="16">Catalyzes the terminal and only committed step in triacylglycerol synthesis by using diacylglycerol and fatty acyl CoA as substrates.</text>
</comment>
<organism evidence="18 19">
    <name type="scientific">Vanrija albida</name>
    <dbReference type="NCBI Taxonomy" id="181172"/>
    <lineage>
        <taxon>Eukaryota</taxon>
        <taxon>Fungi</taxon>
        <taxon>Dikarya</taxon>
        <taxon>Basidiomycota</taxon>
        <taxon>Agaricomycotina</taxon>
        <taxon>Tremellomycetes</taxon>
        <taxon>Trichosporonales</taxon>
        <taxon>Trichosporonaceae</taxon>
        <taxon>Vanrija</taxon>
    </lineage>
</organism>
<keyword evidence="9" id="KW-0319">Glycerol metabolism</keyword>
<comment type="subcellular location">
    <subcellularLocation>
        <location evidence="1 16">Endoplasmic reticulum membrane</location>
        <topology evidence="1 16">Multi-pass membrane protein</topology>
    </subcellularLocation>
</comment>
<evidence type="ECO:0000256" key="6">
    <source>
        <dbReference type="ARBA" id="ARBA00022516"/>
    </source>
</evidence>
<dbReference type="Proteomes" id="UP001565368">
    <property type="component" value="Unassembled WGS sequence"/>
</dbReference>
<feature type="region of interest" description="Disordered" evidence="17">
    <location>
        <begin position="1"/>
        <end position="60"/>
    </location>
</feature>
<evidence type="ECO:0000256" key="1">
    <source>
        <dbReference type="ARBA" id="ARBA00004477"/>
    </source>
</evidence>
<keyword evidence="19" id="KW-1185">Reference proteome</keyword>
<evidence type="ECO:0000256" key="7">
    <source>
        <dbReference type="ARBA" id="ARBA00022679"/>
    </source>
</evidence>
<evidence type="ECO:0000256" key="14">
    <source>
        <dbReference type="ARBA" id="ARBA00023315"/>
    </source>
</evidence>
<evidence type="ECO:0000256" key="3">
    <source>
        <dbReference type="ARBA" id="ARBA00005189"/>
    </source>
</evidence>
<dbReference type="EC" id="2.3.1.20" evidence="5 16"/>
<evidence type="ECO:0000313" key="19">
    <source>
        <dbReference type="Proteomes" id="UP001565368"/>
    </source>
</evidence>
<dbReference type="CDD" id="cd07987">
    <property type="entry name" value="LPLAT_MGAT-like"/>
    <property type="match status" value="1"/>
</dbReference>
<keyword evidence="10 16" id="KW-0256">Endoplasmic reticulum</keyword>
<feature type="compositionally biased region" description="Basic and acidic residues" evidence="17">
    <location>
        <begin position="1"/>
        <end position="11"/>
    </location>
</feature>
<dbReference type="EMBL" id="JBBXJM010000001">
    <property type="protein sequence ID" value="KAL1412318.1"/>
    <property type="molecule type" value="Genomic_DNA"/>
</dbReference>
<keyword evidence="8 16" id="KW-0812">Transmembrane</keyword>
<dbReference type="Pfam" id="PF03982">
    <property type="entry name" value="DAGAT"/>
    <property type="match status" value="1"/>
</dbReference>
<comment type="caution">
    <text evidence="18">The sequence shown here is derived from an EMBL/GenBank/DDBJ whole genome shotgun (WGS) entry which is preliminary data.</text>
</comment>
<evidence type="ECO:0000256" key="15">
    <source>
        <dbReference type="ARBA" id="ARBA00048109"/>
    </source>
</evidence>
<evidence type="ECO:0000256" key="11">
    <source>
        <dbReference type="ARBA" id="ARBA00022989"/>
    </source>
</evidence>
<dbReference type="PANTHER" id="PTHR12317:SF0">
    <property type="entry name" value="ACYLTRANSFERASE"/>
    <property type="match status" value="1"/>
</dbReference>
<dbReference type="InterPro" id="IPR007130">
    <property type="entry name" value="DAGAT"/>
</dbReference>
<comment type="catalytic activity">
    <reaction evidence="15 16">
        <text>an acyl-CoA + a 1,2-diacyl-sn-glycerol = a triacyl-sn-glycerol + CoA</text>
        <dbReference type="Rhea" id="RHEA:10868"/>
        <dbReference type="ChEBI" id="CHEBI:17815"/>
        <dbReference type="ChEBI" id="CHEBI:57287"/>
        <dbReference type="ChEBI" id="CHEBI:58342"/>
        <dbReference type="ChEBI" id="CHEBI:64615"/>
        <dbReference type="EC" id="2.3.1.20"/>
    </reaction>
</comment>
<evidence type="ECO:0000256" key="13">
    <source>
        <dbReference type="ARBA" id="ARBA00023136"/>
    </source>
</evidence>
<keyword evidence="14 16" id="KW-0012">Acyltransferase</keyword>
<evidence type="ECO:0000256" key="8">
    <source>
        <dbReference type="ARBA" id="ARBA00022692"/>
    </source>
</evidence>
<evidence type="ECO:0000256" key="5">
    <source>
        <dbReference type="ARBA" id="ARBA00013244"/>
    </source>
</evidence>
<evidence type="ECO:0000256" key="12">
    <source>
        <dbReference type="ARBA" id="ARBA00023098"/>
    </source>
</evidence>
<keyword evidence="11 16" id="KW-1133">Transmembrane helix</keyword>
<proteinExistence type="inferred from homology"/>
<keyword evidence="6 16" id="KW-0444">Lipid biosynthesis</keyword>
<evidence type="ECO:0000256" key="9">
    <source>
        <dbReference type="ARBA" id="ARBA00022798"/>
    </source>
</evidence>
<dbReference type="PANTHER" id="PTHR12317">
    <property type="entry name" value="DIACYLGLYCEROL O-ACYLTRANSFERASE"/>
    <property type="match status" value="1"/>
</dbReference>
<keyword evidence="7 18" id="KW-0808">Transferase</keyword>
<comment type="caution">
    <text evidence="16">Lacks conserved residue(s) required for the propagation of feature annotation.</text>
</comment>
<dbReference type="RefSeq" id="XP_069212262.1">
    <property type="nucleotide sequence ID" value="XM_069348718.1"/>
</dbReference>
<feature type="compositionally biased region" description="Low complexity" evidence="17">
    <location>
        <begin position="12"/>
        <end position="58"/>
    </location>
</feature>
<sequence length="420" mass="46785">MAADTTTDRPVDSAAAAAPDAPESTTSSTTASTVLSEKSSSTPSTPGTSTAPLTPLTPKDAKAKLKKDKADISRSSSLLDLLHVPTPEPIKFAPLNVPTHRRAQTAAVAIWSVMIPITFTAFFGAFIFPFLWPFLIAYAIWAFLIDRAWERKGGRPLEWVRRSAFWRYFAGYYPVRTVKEADLPADRKYVFGYHPHGIISMGALCTFATEATGFSELFPGIKPHLLTLDSNFRVPFYRDILMAMGISSVSKRSCRSILKKGPGNSIAIVIGGASESLYAHPGTHNLTLKKRFGFVKVAIREGADLVPVYGFGENDIYEQLPNEKGSGVYKFQKNFQSMFGFTFPLFHGRGIFNYNYGLMPFRHDIVTVIGKPIKIKQNANPSDEEVQEYHRLYIEGLQEIWDKYKDEFAKDRTSELKLVA</sequence>
<comment type="similarity">
    <text evidence="4 16">Belongs to the diacylglycerol acyltransferase family.</text>
</comment>
<evidence type="ECO:0000313" key="18">
    <source>
        <dbReference type="EMBL" id="KAL1412318.1"/>
    </source>
</evidence>
<dbReference type="GO" id="GO:0003846">
    <property type="term" value="F:2-acylglycerol O-acyltransferase activity"/>
    <property type="evidence" value="ECO:0007669"/>
    <property type="project" value="UniProtKB-EC"/>
</dbReference>
<keyword evidence="12 16" id="KW-0443">Lipid metabolism</keyword>
<comment type="pathway">
    <text evidence="3">Lipid metabolism.</text>
</comment>
<gene>
    <name evidence="18" type="primary">DGA1_1</name>
    <name evidence="18" type="ORF">Q8F55_000062</name>
</gene>
<evidence type="ECO:0000256" key="16">
    <source>
        <dbReference type="RuleBase" id="RU367023"/>
    </source>
</evidence>
<feature type="transmembrane region" description="Helical" evidence="16">
    <location>
        <begin position="105"/>
        <end position="124"/>
    </location>
</feature>
<evidence type="ECO:0000256" key="4">
    <source>
        <dbReference type="ARBA" id="ARBA00005420"/>
    </source>
</evidence>
<protein>
    <recommendedName>
        <fullName evidence="5 16">Diacylglycerol O-acyltransferase</fullName>
        <ecNumber evidence="5 16">2.3.1.20</ecNumber>
    </recommendedName>
</protein>
<evidence type="ECO:0000256" key="10">
    <source>
        <dbReference type="ARBA" id="ARBA00022824"/>
    </source>
</evidence>
<name>A0ABR3QC89_9TREE</name>
<evidence type="ECO:0000256" key="2">
    <source>
        <dbReference type="ARBA" id="ARBA00004771"/>
    </source>
</evidence>
<reference evidence="18 19" key="1">
    <citation type="submission" date="2023-08" db="EMBL/GenBank/DDBJ databases">
        <title>Annotated Genome Sequence of Vanrija albida AlHP1.</title>
        <authorList>
            <person name="Herzog R."/>
        </authorList>
    </citation>
    <scope>NUCLEOTIDE SEQUENCE [LARGE SCALE GENOMIC DNA]</scope>
    <source>
        <strain evidence="18 19">AlHP1</strain>
    </source>
</reference>
<dbReference type="GeneID" id="95981105"/>
<keyword evidence="13 16" id="KW-0472">Membrane</keyword>
<accession>A0ABR3QC89</accession>